<dbReference type="Pfam" id="PF13692">
    <property type="entry name" value="Glyco_trans_1_4"/>
    <property type="match status" value="1"/>
</dbReference>
<dbReference type="InterPro" id="IPR028098">
    <property type="entry name" value="Glyco_trans_4-like_N"/>
</dbReference>
<dbReference type="Pfam" id="PF13439">
    <property type="entry name" value="Glyco_transf_4"/>
    <property type="match status" value="1"/>
</dbReference>
<gene>
    <name evidence="2" type="ORF">HYS17_00645</name>
</gene>
<evidence type="ECO:0000313" key="2">
    <source>
        <dbReference type="EMBL" id="QQG36335.1"/>
    </source>
</evidence>
<dbReference type="GO" id="GO:0016757">
    <property type="term" value="F:glycosyltransferase activity"/>
    <property type="evidence" value="ECO:0007669"/>
    <property type="project" value="UniProtKB-ARBA"/>
</dbReference>
<dbReference type="SUPFAM" id="SSF53756">
    <property type="entry name" value="UDP-Glycosyltransferase/glycogen phosphorylase"/>
    <property type="match status" value="1"/>
</dbReference>
<dbReference type="AlphaFoldDB" id="A0A7T5R2G6"/>
<evidence type="ECO:0000313" key="3">
    <source>
        <dbReference type="Proteomes" id="UP000595362"/>
    </source>
</evidence>
<dbReference type="CDD" id="cd03811">
    <property type="entry name" value="GT4_GT28_WabH-like"/>
    <property type="match status" value="1"/>
</dbReference>
<sequence>MGTDAHRKKVAFILPNFNAGGAERVMITVANHLDRRMFDPLIIAFDDSGPLRSLVNSDVRIVALGASRVSRGLTPYIGAIRKERPDVVISTMVHLNFIVLLARLFVSGVPVIVREAVTPSYFSGKLSKRLILQAGYMALYPFADKIVSPTRMVFDEMPWVLRRMEHKMLRIFNPVDLEKVKAPFDPGLRSLHASPGQKLFVAAGRLVDQKGFDLLIDGLSGWRERNDWRLLILGEGPDHQKLQTQIDRSGLSQVSLLGFVSEPWRYYAVADAFLLPSRHEGLPNVALEALAMGAPVIAAHTAGGIAEIAHECGNQAVQITQAMTEFTDCMDRISRKDPERHASLLPDTFSTREIVSAYQRIFSEI</sequence>
<proteinExistence type="predicted"/>
<dbReference type="PANTHER" id="PTHR12526">
    <property type="entry name" value="GLYCOSYLTRANSFERASE"/>
    <property type="match status" value="1"/>
</dbReference>
<organism evidence="2 3">
    <name type="scientific">Micavibrio aeruginosavorus</name>
    <dbReference type="NCBI Taxonomy" id="349221"/>
    <lineage>
        <taxon>Bacteria</taxon>
        <taxon>Pseudomonadati</taxon>
        <taxon>Bdellovibrionota</taxon>
        <taxon>Bdellovibrionia</taxon>
        <taxon>Bdellovibrionales</taxon>
        <taxon>Pseudobdellovibrionaceae</taxon>
        <taxon>Micavibrio</taxon>
    </lineage>
</organism>
<reference evidence="2 3" key="1">
    <citation type="submission" date="2020-07" db="EMBL/GenBank/DDBJ databases">
        <title>Huge and variable diversity of episymbiotic CPR bacteria and DPANN archaea in groundwater ecosystems.</title>
        <authorList>
            <person name="He C.Y."/>
            <person name="Keren R."/>
            <person name="Whittaker M."/>
            <person name="Farag I.F."/>
            <person name="Doudna J."/>
            <person name="Cate J.H.D."/>
            <person name="Banfield J.F."/>
        </authorList>
    </citation>
    <scope>NUCLEOTIDE SEQUENCE [LARGE SCALE GENOMIC DNA]</scope>
    <source>
        <strain evidence="2">NC_groundwater_70_Ag_B-0.1um_54_66</strain>
    </source>
</reference>
<keyword evidence="2" id="KW-0808">Transferase</keyword>
<evidence type="ECO:0000259" key="1">
    <source>
        <dbReference type="Pfam" id="PF13439"/>
    </source>
</evidence>
<name>A0A7T5R2G6_9BACT</name>
<dbReference type="Gene3D" id="3.40.50.2000">
    <property type="entry name" value="Glycogen Phosphorylase B"/>
    <property type="match status" value="2"/>
</dbReference>
<dbReference type="EMBL" id="CP066681">
    <property type="protein sequence ID" value="QQG36335.1"/>
    <property type="molecule type" value="Genomic_DNA"/>
</dbReference>
<dbReference type="Proteomes" id="UP000595362">
    <property type="component" value="Chromosome"/>
</dbReference>
<protein>
    <submittedName>
        <fullName evidence="2">Glycosyltransferase</fullName>
    </submittedName>
</protein>
<accession>A0A7T5R2G6</accession>
<feature type="domain" description="Glycosyltransferase subfamily 4-like N-terminal" evidence="1">
    <location>
        <begin position="20"/>
        <end position="179"/>
    </location>
</feature>